<protein>
    <submittedName>
        <fullName evidence="1">Polyphosphate:AMP phosphotransferase</fullName>
    </submittedName>
</protein>
<dbReference type="Proteomes" id="UP000682782">
    <property type="component" value="Chromosome"/>
</dbReference>
<organism evidence="1 2">
    <name type="scientific">Aristaeella hokkaidonensis</name>
    <dbReference type="NCBI Taxonomy" id="3046382"/>
    <lineage>
        <taxon>Bacteria</taxon>
        <taxon>Bacillati</taxon>
        <taxon>Bacillota</taxon>
        <taxon>Clostridia</taxon>
        <taxon>Eubacteriales</taxon>
        <taxon>Aristaeellaceae</taxon>
        <taxon>Aristaeella</taxon>
    </lineage>
</organism>
<dbReference type="EMBL" id="CP068393">
    <property type="protein sequence ID" value="QUC67636.1"/>
    <property type="molecule type" value="Genomic_DNA"/>
</dbReference>
<gene>
    <name evidence="1" type="primary">pap</name>
    <name evidence="1" type="ORF">JYE49_02740</name>
</gene>
<keyword evidence="2" id="KW-1185">Reference proteome</keyword>
<accession>A0AC61N6Y0</accession>
<reference evidence="1" key="1">
    <citation type="submission" date="2021-01" db="EMBL/GenBank/DDBJ databases">
        <title>Complete genome sequence of Clostridiales bacterium R-7.</title>
        <authorList>
            <person name="Mahoney-Kurpe S.C."/>
            <person name="Palevich N."/>
            <person name="Koike S."/>
            <person name="Moon C.D."/>
            <person name="Attwood G.T."/>
        </authorList>
    </citation>
    <scope>NUCLEOTIDE SEQUENCE</scope>
    <source>
        <strain evidence="1">R-7</strain>
    </source>
</reference>
<sequence length="496" mass="58985">MLQDFEKCKPEDKDTLNAEIKELRARLIATQQLLREKKLPVLVLIEGWAAAGKGSLIKEIISEIDPRFYNVVSPAVIPESESRYPFLYPYASAIPENGKLIFLDSGWMENVVRKQLRLEISKEEYKRRVRAVNEFERQLRDGGYLVLKIFLHIDKKEQFERLNALTESADTEWRVTADDLWQHREYKQFMKAYDDFMEKTDETVKWHILDGTKKKAAVRDAMKLLVEKIDKALEKGRYTGEPFEEEFPLLKMPKLSEVDLSPAIEEEEYKKELKKLQKRLSELHNVIYRKKIPVILCYEGWDAAGKGGNIRRVAYPLDPRGFDVHPIASPEPHELNRQYLWRFWTRLPRTGHICIFDRTWYGRVMVERLEGFCSEKDWKRAYNEINEFERQLTDWGAVLLKFWIHIDQDTQLARFNERQNTPEKQWKITEEDWRNREKWPQYETAVDEMLQKTSTENAPWFIIESNDKHYARIKALRIIVEALEKACESHFENTYG</sequence>
<evidence type="ECO:0000313" key="2">
    <source>
        <dbReference type="Proteomes" id="UP000682782"/>
    </source>
</evidence>
<name>A0AC61N6Y0_9FIRM</name>
<proteinExistence type="predicted"/>
<evidence type="ECO:0000313" key="1">
    <source>
        <dbReference type="EMBL" id="QUC67636.1"/>
    </source>
</evidence>